<dbReference type="EMBL" id="DNWC01000128">
    <property type="protein sequence ID" value="HBJ09273.1"/>
    <property type="molecule type" value="Genomic_DNA"/>
</dbReference>
<feature type="modified residue" description="N6-(pyridoxal phosphate)lysine" evidence="2 3">
    <location>
        <position position="26"/>
    </location>
</feature>
<dbReference type="InterPro" id="IPR029066">
    <property type="entry name" value="PLP-binding_barrel"/>
</dbReference>
<dbReference type="HAMAP" id="MF_02087">
    <property type="entry name" value="PLP_homeostasis"/>
    <property type="match status" value="1"/>
</dbReference>
<dbReference type="PANTHER" id="PTHR10146:SF14">
    <property type="entry name" value="PYRIDOXAL PHOSPHATE HOMEOSTASIS PROTEIN"/>
    <property type="match status" value="1"/>
</dbReference>
<dbReference type="CDD" id="cd00635">
    <property type="entry name" value="PLPDE_III_YBL036c_like"/>
    <property type="match status" value="1"/>
</dbReference>
<evidence type="ECO:0000313" key="6">
    <source>
        <dbReference type="EMBL" id="HBJ09273.1"/>
    </source>
</evidence>
<protein>
    <recommendedName>
        <fullName evidence="2">Pyridoxal phosphate homeostasis protein</fullName>
        <shortName evidence="2">PLP homeostasis protein</shortName>
    </recommendedName>
</protein>
<reference evidence="6 7" key="1">
    <citation type="journal article" date="2018" name="Nat. Biotechnol.">
        <title>A standardized bacterial taxonomy based on genome phylogeny substantially revises the tree of life.</title>
        <authorList>
            <person name="Parks D.H."/>
            <person name="Chuvochina M."/>
            <person name="Waite D.W."/>
            <person name="Rinke C."/>
            <person name="Skarshewski A."/>
            <person name="Chaumeil P.A."/>
            <person name="Hugenholtz P."/>
        </authorList>
    </citation>
    <scope>NUCLEOTIDE SEQUENCE [LARGE SCALE GENOMIC DNA]</scope>
    <source>
        <strain evidence="6">UBA11482</strain>
    </source>
</reference>
<sequence>MNIVAENIERVKQTLPSGVRLVAVSKFHPVEMIREAYDAGQRLFGESKVQELLSKKPVLPEDIEWHFIGHLQTNKVKQIVPFVSMIHSADSPKLLQEINKAAENVGRVVSCLLQIHIAREESKFGFSFEEYRDYLRSGAWKDLRHVRFCGVMGMATFTNDCKQIESEFLSLRSFFDEIKKDYFPEDSSFCEISMGMSDDYLLAVKAGSTLVRVGSRIFGERVY</sequence>
<proteinExistence type="inferred from homology"/>
<dbReference type="PROSITE" id="PS01211">
    <property type="entry name" value="UPF0001"/>
    <property type="match status" value="1"/>
</dbReference>
<evidence type="ECO:0000256" key="4">
    <source>
        <dbReference type="RuleBase" id="RU004514"/>
    </source>
</evidence>
<evidence type="ECO:0000256" key="2">
    <source>
        <dbReference type="HAMAP-Rule" id="MF_02087"/>
    </source>
</evidence>
<evidence type="ECO:0000256" key="1">
    <source>
        <dbReference type="ARBA" id="ARBA00022898"/>
    </source>
</evidence>
<dbReference type="PANTHER" id="PTHR10146">
    <property type="entry name" value="PROLINE SYNTHETASE CO-TRANSCRIBED BACTERIAL HOMOLOG PROTEIN"/>
    <property type="match status" value="1"/>
</dbReference>
<dbReference type="NCBIfam" id="TIGR00044">
    <property type="entry name" value="YggS family pyridoxal phosphate-dependent enzyme"/>
    <property type="match status" value="1"/>
</dbReference>
<dbReference type="SUPFAM" id="SSF51419">
    <property type="entry name" value="PLP-binding barrel"/>
    <property type="match status" value="1"/>
</dbReference>
<dbReference type="Gene3D" id="3.20.20.10">
    <property type="entry name" value="Alanine racemase"/>
    <property type="match status" value="1"/>
</dbReference>
<evidence type="ECO:0000259" key="5">
    <source>
        <dbReference type="Pfam" id="PF01168"/>
    </source>
</evidence>
<keyword evidence="1 2" id="KW-0663">Pyridoxal phosphate</keyword>
<gene>
    <name evidence="6" type="ORF">DDY73_09750</name>
</gene>
<evidence type="ECO:0000313" key="7">
    <source>
        <dbReference type="Proteomes" id="UP000262954"/>
    </source>
</evidence>
<name>A0A354M434_9BACT</name>
<dbReference type="InterPro" id="IPR011078">
    <property type="entry name" value="PyrdxlP_homeostasis"/>
</dbReference>
<dbReference type="PIRSF" id="PIRSF004848">
    <property type="entry name" value="YBL036c_PLPDEIII"/>
    <property type="match status" value="1"/>
</dbReference>
<dbReference type="AlphaFoldDB" id="A0A354M434"/>
<dbReference type="GO" id="GO:0030170">
    <property type="term" value="F:pyridoxal phosphate binding"/>
    <property type="evidence" value="ECO:0007669"/>
    <property type="project" value="UniProtKB-UniRule"/>
</dbReference>
<feature type="domain" description="Alanine racemase N-terminal" evidence="5">
    <location>
        <begin position="4"/>
        <end position="220"/>
    </location>
</feature>
<dbReference type="FunFam" id="3.20.20.10:FF:000018">
    <property type="entry name" value="Pyridoxal phosphate homeostasis protein"/>
    <property type="match status" value="1"/>
</dbReference>
<organism evidence="6 7">
    <name type="scientific">Coprobacter fastidiosus</name>
    <dbReference type="NCBI Taxonomy" id="1099853"/>
    <lineage>
        <taxon>Bacteria</taxon>
        <taxon>Pseudomonadati</taxon>
        <taxon>Bacteroidota</taxon>
        <taxon>Bacteroidia</taxon>
        <taxon>Bacteroidales</taxon>
        <taxon>Barnesiellaceae</taxon>
        <taxon>Coprobacter</taxon>
    </lineage>
</organism>
<evidence type="ECO:0000256" key="3">
    <source>
        <dbReference type="PIRSR" id="PIRSR004848-1"/>
    </source>
</evidence>
<comment type="caution">
    <text evidence="6">The sequence shown here is derived from an EMBL/GenBank/DDBJ whole genome shotgun (WGS) entry which is preliminary data.</text>
</comment>
<accession>A0A354M434</accession>
<dbReference type="InterPro" id="IPR001608">
    <property type="entry name" value="Ala_racemase_N"/>
</dbReference>
<dbReference type="Pfam" id="PF01168">
    <property type="entry name" value="Ala_racemase_N"/>
    <property type="match status" value="1"/>
</dbReference>
<comment type="similarity">
    <text evidence="2 4">Belongs to the pyridoxal phosphate-binding protein YggS/PROSC family.</text>
</comment>
<comment type="cofactor">
    <cofactor evidence="3">
        <name>pyridoxal 5'-phosphate</name>
        <dbReference type="ChEBI" id="CHEBI:597326"/>
    </cofactor>
</comment>
<dbReference type="Proteomes" id="UP000262954">
    <property type="component" value="Unassembled WGS sequence"/>
</dbReference>
<comment type="function">
    <text evidence="2">Pyridoxal 5'-phosphate (PLP)-binding protein, which is involved in PLP homeostasis.</text>
</comment>